<reference evidence="7 8" key="1">
    <citation type="submission" date="2013-11" db="EMBL/GenBank/DDBJ databases">
        <title>Metagenomic analysis of a methanogenic consortium involved in long chain n-alkane degradation.</title>
        <authorList>
            <person name="Davidova I.A."/>
            <person name="Callaghan A.V."/>
            <person name="Wawrik B."/>
            <person name="Pruitt S."/>
            <person name="Marks C."/>
            <person name="Duncan K.E."/>
            <person name="Suflita J.M."/>
        </authorList>
    </citation>
    <scope>NUCLEOTIDE SEQUENCE [LARGE SCALE GENOMIC DNA]</scope>
    <source>
        <strain evidence="7 8">SPR</strain>
    </source>
</reference>
<keyword evidence="4 6" id="KW-1133">Transmembrane helix</keyword>
<name>A0A0D2JFF7_9BACT</name>
<dbReference type="Gene3D" id="1.20.1250.20">
    <property type="entry name" value="MFS general substrate transporter like domains"/>
    <property type="match status" value="1"/>
</dbReference>
<feature type="transmembrane region" description="Helical" evidence="6">
    <location>
        <begin position="107"/>
        <end position="131"/>
    </location>
</feature>
<feature type="transmembrane region" description="Helical" evidence="6">
    <location>
        <begin position="310"/>
        <end position="335"/>
    </location>
</feature>
<keyword evidence="2" id="KW-0813">Transport</keyword>
<protein>
    <recommendedName>
        <fullName evidence="9">MFS transporter</fullName>
    </recommendedName>
</protein>
<feature type="transmembrane region" description="Helical" evidence="6">
    <location>
        <begin position="377"/>
        <end position="396"/>
    </location>
</feature>
<feature type="transmembrane region" description="Helical" evidence="6">
    <location>
        <begin position="218"/>
        <end position="237"/>
    </location>
</feature>
<dbReference type="EMBL" id="AZAC01000011">
    <property type="protein sequence ID" value="KIX14446.1"/>
    <property type="molecule type" value="Genomic_DNA"/>
</dbReference>
<evidence type="ECO:0000256" key="2">
    <source>
        <dbReference type="ARBA" id="ARBA00022448"/>
    </source>
</evidence>
<evidence type="ECO:0000313" key="7">
    <source>
        <dbReference type="EMBL" id="KIX14446.1"/>
    </source>
</evidence>
<accession>A0A0D2JFF7</accession>
<proteinExistence type="predicted"/>
<comment type="caution">
    <text evidence="7">The sequence shown here is derived from an EMBL/GenBank/DDBJ whole genome shotgun (WGS) entry which is preliminary data.</text>
</comment>
<dbReference type="PANTHER" id="PTHR12778:SF10">
    <property type="entry name" value="MAJOR FACILITATOR SUPERFAMILY DOMAIN-CONTAINING PROTEIN 3"/>
    <property type="match status" value="1"/>
</dbReference>
<dbReference type="Proteomes" id="UP000032233">
    <property type="component" value="Unassembled WGS sequence"/>
</dbReference>
<feature type="transmembrane region" description="Helical" evidence="6">
    <location>
        <begin position="143"/>
        <end position="161"/>
    </location>
</feature>
<evidence type="ECO:0000256" key="6">
    <source>
        <dbReference type="SAM" id="Phobius"/>
    </source>
</evidence>
<evidence type="ECO:0000256" key="1">
    <source>
        <dbReference type="ARBA" id="ARBA00004141"/>
    </source>
</evidence>
<dbReference type="InterPro" id="IPR036259">
    <property type="entry name" value="MFS_trans_sf"/>
</dbReference>
<dbReference type="AlphaFoldDB" id="A0A0D2JFF7"/>
<dbReference type="InterPro" id="IPR011701">
    <property type="entry name" value="MFS"/>
</dbReference>
<evidence type="ECO:0000256" key="3">
    <source>
        <dbReference type="ARBA" id="ARBA00022692"/>
    </source>
</evidence>
<evidence type="ECO:0000256" key="4">
    <source>
        <dbReference type="ARBA" id="ARBA00022989"/>
    </source>
</evidence>
<dbReference type="SUPFAM" id="SSF103473">
    <property type="entry name" value="MFS general substrate transporter"/>
    <property type="match status" value="1"/>
</dbReference>
<feature type="transmembrane region" description="Helical" evidence="6">
    <location>
        <begin position="167"/>
        <end position="187"/>
    </location>
</feature>
<feature type="transmembrane region" description="Helical" evidence="6">
    <location>
        <begin position="9"/>
        <end position="34"/>
    </location>
</feature>
<comment type="subcellular location">
    <subcellularLocation>
        <location evidence="1">Membrane</location>
        <topology evidence="1">Multi-pass membrane protein</topology>
    </subcellularLocation>
</comment>
<dbReference type="RefSeq" id="WP_044348242.1">
    <property type="nucleotide sequence ID" value="NZ_AZAC01000011.1"/>
</dbReference>
<feature type="transmembrane region" description="Helical" evidence="6">
    <location>
        <begin position="283"/>
        <end position="304"/>
    </location>
</feature>
<keyword evidence="3 6" id="KW-0812">Transmembrane</keyword>
<dbReference type="Pfam" id="PF07690">
    <property type="entry name" value="MFS_1"/>
    <property type="match status" value="1"/>
</dbReference>
<evidence type="ECO:0008006" key="9">
    <source>
        <dbReference type="Google" id="ProtNLM"/>
    </source>
</evidence>
<dbReference type="PATRIC" id="fig|1429043.3.peg.2129"/>
<keyword evidence="5 6" id="KW-0472">Membrane</keyword>
<dbReference type="GO" id="GO:0022857">
    <property type="term" value="F:transmembrane transporter activity"/>
    <property type="evidence" value="ECO:0007669"/>
    <property type="project" value="InterPro"/>
</dbReference>
<dbReference type="InParanoid" id="A0A0D2JFF7"/>
<feature type="transmembrane region" description="Helical" evidence="6">
    <location>
        <begin position="249"/>
        <end position="271"/>
    </location>
</feature>
<dbReference type="PANTHER" id="PTHR12778">
    <property type="entry name" value="SOLUTE CARRIER FAMILY 33 ACETYL-COA TRANSPORTER -RELATED"/>
    <property type="match status" value="1"/>
</dbReference>
<dbReference type="STRING" id="1429043.X474_10050"/>
<feature type="transmembrane region" description="Helical" evidence="6">
    <location>
        <begin position="347"/>
        <end position="371"/>
    </location>
</feature>
<feature type="transmembrane region" description="Helical" evidence="6">
    <location>
        <begin position="77"/>
        <end position="95"/>
    </location>
</feature>
<organism evidence="7 8">
    <name type="scientific">Dethiosulfatarculus sandiegensis</name>
    <dbReference type="NCBI Taxonomy" id="1429043"/>
    <lineage>
        <taxon>Bacteria</taxon>
        <taxon>Pseudomonadati</taxon>
        <taxon>Thermodesulfobacteriota</taxon>
        <taxon>Desulfarculia</taxon>
        <taxon>Desulfarculales</taxon>
        <taxon>Desulfarculaceae</taxon>
        <taxon>Dethiosulfatarculus</taxon>
    </lineage>
</organism>
<evidence type="ECO:0000256" key="5">
    <source>
        <dbReference type="ARBA" id="ARBA00023136"/>
    </source>
</evidence>
<dbReference type="InterPro" id="IPR004752">
    <property type="entry name" value="AmpG_permease/AT-1"/>
</dbReference>
<keyword evidence="8" id="KW-1185">Reference proteome</keyword>
<dbReference type="GO" id="GO:0016020">
    <property type="term" value="C:membrane"/>
    <property type="evidence" value="ECO:0007669"/>
    <property type="project" value="UniProtKB-SubCell"/>
</dbReference>
<evidence type="ECO:0000313" key="8">
    <source>
        <dbReference type="Proteomes" id="UP000032233"/>
    </source>
</evidence>
<feature type="transmembrane region" description="Helical" evidence="6">
    <location>
        <begin position="46"/>
        <end position="65"/>
    </location>
</feature>
<sequence length="421" mass="46101">MRNRFDRRYLVLALLFMVKTLPQIFFLMTVPVILRLEGHPLELIGLVQLASVPYLLKFLWAPLLDRGGGNENHYKKWVLGSGLIYGLLIMAMGVLDIENQLTELISLVIVISFISSTQDIAINALYIRLLTYEERGLGSSSKVFALNLATLLGSGLFLLLYNHAGWVAASVSMGTVVLLALPCLVFLKEPSGQKNEADKGIQWTAFLSFFKGRGMIKWFSLMVLNSVSTAAIFFMIKPFLVDYGIDPDSIAFLVGFYGMTIAALVAMACSGKTFQRFLLHRRRAYIMCAALHVAAVGLFIPVSLRHDLIWLLYVAVAFLNITITISSVVSAALIMDFSRKGFEGIDYSLQMTGLHLGGMSMAGFSGVIVAFTGYTAFFSAQGLVAAAMVLISITLFKGRWIPGDNLAPAEEAGVGVKQGSF</sequence>
<gene>
    <name evidence="7" type="ORF">X474_10050</name>
</gene>